<evidence type="ECO:0000256" key="6">
    <source>
        <dbReference type="ARBA" id="ARBA00022597"/>
    </source>
</evidence>
<dbReference type="OMA" id="CSLWLRY"/>
<keyword evidence="11 12" id="KW-0472">Membrane</keyword>
<protein>
    <recommendedName>
        <fullName evidence="12">Sugar transporter SWEET</fullName>
    </recommendedName>
</protein>
<sequence>MYLSDLKDLVSSLAVITTILQFLSGSLVCKQYVVNGTTSESSPLPFICGFISSGLWLLYGLTKQDNKIILVNSFGIVLTVSYVLVFYIYTIKKTSVLRQFLLSITIYVFTIGYMSVEEDNEVLLSRLGLSACSLTLLTIAAPMIKLFYVIRTKCTDCLPFPMIFMSLIVSSLWFVYGVIEEDIYLSVPNFIGVVLALAQLSLFVIFPSIPHSPLISKTTLA</sequence>
<dbReference type="OrthoDB" id="409725at2759"/>
<dbReference type="CTD" id="35773"/>
<keyword evidence="9 12" id="KW-1133">Transmembrane helix</keyword>
<organism evidence="13 14">
    <name type="scientific">Vanessa tameamea</name>
    <name type="common">Kamehameha butterfly</name>
    <dbReference type="NCBI Taxonomy" id="334116"/>
    <lineage>
        <taxon>Eukaryota</taxon>
        <taxon>Metazoa</taxon>
        <taxon>Ecdysozoa</taxon>
        <taxon>Arthropoda</taxon>
        <taxon>Hexapoda</taxon>
        <taxon>Insecta</taxon>
        <taxon>Pterygota</taxon>
        <taxon>Neoptera</taxon>
        <taxon>Endopterygota</taxon>
        <taxon>Lepidoptera</taxon>
        <taxon>Glossata</taxon>
        <taxon>Ditrysia</taxon>
        <taxon>Papilionoidea</taxon>
        <taxon>Nymphalidae</taxon>
        <taxon>Nymphalinae</taxon>
        <taxon>Vanessa</taxon>
    </lineage>
</organism>
<feature type="transmembrane region" description="Helical" evidence="12">
    <location>
        <begin position="160"/>
        <end position="179"/>
    </location>
</feature>
<reference evidence="14" key="1">
    <citation type="submission" date="2025-08" db="UniProtKB">
        <authorList>
            <consortium name="RefSeq"/>
        </authorList>
    </citation>
    <scope>IDENTIFICATION</scope>
    <source>
        <tissue evidence="14">Whole body</tissue>
    </source>
</reference>
<keyword evidence="4 12" id="KW-0813">Transport</keyword>
<comment type="similarity">
    <text evidence="3 12">Belongs to the SWEET sugar transporter family.</text>
</comment>
<keyword evidence="5" id="KW-1003">Cell membrane</keyword>
<evidence type="ECO:0000256" key="3">
    <source>
        <dbReference type="ARBA" id="ARBA00007809"/>
    </source>
</evidence>
<dbReference type="Gene3D" id="1.20.1280.290">
    <property type="match status" value="2"/>
</dbReference>
<keyword evidence="13" id="KW-1185">Reference proteome</keyword>
<evidence type="ECO:0000256" key="4">
    <source>
        <dbReference type="ARBA" id="ARBA00022448"/>
    </source>
</evidence>
<dbReference type="AlphaFoldDB" id="A0A8B8IDP1"/>
<proteinExistence type="inferred from homology"/>
<dbReference type="RefSeq" id="XP_026495170.1">
    <property type="nucleotide sequence ID" value="XM_026639385.2"/>
</dbReference>
<dbReference type="InterPro" id="IPR004316">
    <property type="entry name" value="SWEET_rpt"/>
</dbReference>
<feature type="transmembrane region" description="Helical" evidence="12">
    <location>
        <begin position="127"/>
        <end position="148"/>
    </location>
</feature>
<evidence type="ECO:0000256" key="7">
    <source>
        <dbReference type="ARBA" id="ARBA00022692"/>
    </source>
</evidence>
<evidence type="ECO:0000256" key="12">
    <source>
        <dbReference type="RuleBase" id="RU910715"/>
    </source>
</evidence>
<dbReference type="Proteomes" id="UP001652626">
    <property type="component" value="Chromosome 8"/>
</dbReference>
<keyword evidence="10" id="KW-0333">Golgi apparatus</keyword>
<dbReference type="GO" id="GO:0005886">
    <property type="term" value="C:plasma membrane"/>
    <property type="evidence" value="ECO:0007669"/>
    <property type="project" value="UniProtKB-SubCell"/>
</dbReference>
<name>A0A8B8IDP1_VANTA</name>
<evidence type="ECO:0000256" key="5">
    <source>
        <dbReference type="ARBA" id="ARBA00022475"/>
    </source>
</evidence>
<feature type="transmembrane region" description="Helical" evidence="12">
    <location>
        <begin position="12"/>
        <end position="32"/>
    </location>
</feature>
<comment type="function">
    <text evidence="12">Mediates sugar transport across membranes.</text>
</comment>
<keyword evidence="8" id="KW-0677">Repeat</keyword>
<dbReference type="GO" id="GO:0000139">
    <property type="term" value="C:Golgi membrane"/>
    <property type="evidence" value="ECO:0007669"/>
    <property type="project" value="UniProtKB-SubCell"/>
</dbReference>
<dbReference type="PANTHER" id="PTHR10791:SF112">
    <property type="entry name" value="SUGAR TRANSPORTER SWEET1"/>
    <property type="match status" value="1"/>
</dbReference>
<dbReference type="Pfam" id="PF03083">
    <property type="entry name" value="MtN3_slv"/>
    <property type="match status" value="2"/>
</dbReference>
<gene>
    <name evidence="14" type="primary">LOC113400023</name>
</gene>
<feature type="transmembrane region" description="Helical" evidence="12">
    <location>
        <begin position="68"/>
        <end position="89"/>
    </location>
</feature>
<dbReference type="GeneID" id="113400023"/>
<feature type="transmembrane region" description="Helical" evidence="12">
    <location>
        <begin position="185"/>
        <end position="206"/>
    </location>
</feature>
<evidence type="ECO:0000256" key="10">
    <source>
        <dbReference type="ARBA" id="ARBA00023034"/>
    </source>
</evidence>
<feature type="transmembrane region" description="Helical" evidence="12">
    <location>
        <begin position="96"/>
        <end position="115"/>
    </location>
</feature>
<dbReference type="InterPro" id="IPR047664">
    <property type="entry name" value="SWEET"/>
</dbReference>
<evidence type="ECO:0000256" key="9">
    <source>
        <dbReference type="ARBA" id="ARBA00022989"/>
    </source>
</evidence>
<dbReference type="PANTHER" id="PTHR10791">
    <property type="entry name" value="RAG1-ACTIVATING PROTEIN 1"/>
    <property type="match status" value="1"/>
</dbReference>
<keyword evidence="6 12" id="KW-0762">Sugar transport</keyword>
<accession>A0A8B8IDP1</accession>
<evidence type="ECO:0000313" key="13">
    <source>
        <dbReference type="Proteomes" id="UP001652626"/>
    </source>
</evidence>
<evidence type="ECO:0000256" key="1">
    <source>
        <dbReference type="ARBA" id="ARBA00004651"/>
    </source>
</evidence>
<evidence type="ECO:0000256" key="11">
    <source>
        <dbReference type="ARBA" id="ARBA00023136"/>
    </source>
</evidence>
<evidence type="ECO:0000256" key="2">
    <source>
        <dbReference type="ARBA" id="ARBA00004653"/>
    </source>
</evidence>
<dbReference type="GO" id="GO:0051119">
    <property type="term" value="F:sugar transmembrane transporter activity"/>
    <property type="evidence" value="ECO:0007669"/>
    <property type="project" value="InterPro"/>
</dbReference>
<comment type="subcellular location">
    <subcellularLocation>
        <location evidence="1 12">Cell membrane</location>
        <topology evidence="1 12">Multi-pass membrane protein</topology>
    </subcellularLocation>
    <subcellularLocation>
        <location evidence="2">Golgi apparatus membrane</location>
        <topology evidence="2">Multi-pass membrane protein</topology>
    </subcellularLocation>
</comment>
<evidence type="ECO:0000256" key="8">
    <source>
        <dbReference type="ARBA" id="ARBA00022737"/>
    </source>
</evidence>
<feature type="transmembrane region" description="Helical" evidence="12">
    <location>
        <begin position="44"/>
        <end position="62"/>
    </location>
</feature>
<evidence type="ECO:0000313" key="14">
    <source>
        <dbReference type="RefSeq" id="XP_026495170.1"/>
    </source>
</evidence>
<keyword evidence="7 12" id="KW-0812">Transmembrane</keyword>
<dbReference type="FunFam" id="1.20.1280.290:FF:000004">
    <property type="entry name" value="Sugar transporter SWEET"/>
    <property type="match status" value="1"/>
</dbReference>